<feature type="compositionally biased region" description="Low complexity" evidence="1">
    <location>
        <begin position="200"/>
        <end position="209"/>
    </location>
</feature>
<proteinExistence type="predicted"/>
<dbReference type="Proteomes" id="UP001295684">
    <property type="component" value="Unassembled WGS sequence"/>
</dbReference>
<comment type="caution">
    <text evidence="2">The sequence shown here is derived from an EMBL/GenBank/DDBJ whole genome shotgun (WGS) entry which is preliminary data.</text>
</comment>
<gene>
    <name evidence="2" type="ORF">ECRASSUSDP1_LOCUS2185</name>
</gene>
<dbReference type="AlphaFoldDB" id="A0AAD1U8Q3"/>
<sequence length="400" mass="47323">MSQTDEPIIQKIRKITKPVLKDLTREIADVHGKGPIFGFQPLDYSSEEELDYDYGQIKINPEIFKLIRGNKFKKSKELLRSYEIDQIRQERVLYSFTLGRKLFSKENTDKKIMDRIAKNIGCINSIAKLVAFEEEFQKTKGKVYFLQDFALETIETDIQKDLRKKLRKSRDMKKIQSVKSRKNNIIYRNSESTINSDALSSSHPESHSTPPKKIKKTKIRLKMNAWKVFKRKEKEINNKQTLALPTHSFNMGMRGNWKFKYNVKSKLHKMTKAVEGKRNFKYNSFEKKDIHKGLRIFHRPNIKTRLNSISKIYEEKYKNSQRKSSIDSHKEINSYYLERGNMYRRARNQSMDNPNIADISELLNSEIDESSIKRVQYRGKARNPPFFDVNERTRMNRSIV</sequence>
<organism evidence="2 3">
    <name type="scientific">Euplotes crassus</name>
    <dbReference type="NCBI Taxonomy" id="5936"/>
    <lineage>
        <taxon>Eukaryota</taxon>
        <taxon>Sar</taxon>
        <taxon>Alveolata</taxon>
        <taxon>Ciliophora</taxon>
        <taxon>Intramacronucleata</taxon>
        <taxon>Spirotrichea</taxon>
        <taxon>Hypotrichia</taxon>
        <taxon>Euplotida</taxon>
        <taxon>Euplotidae</taxon>
        <taxon>Moneuplotes</taxon>
    </lineage>
</organism>
<feature type="region of interest" description="Disordered" evidence="1">
    <location>
        <begin position="195"/>
        <end position="215"/>
    </location>
</feature>
<accession>A0AAD1U8Q3</accession>
<dbReference type="EMBL" id="CAMPGE010002072">
    <property type="protein sequence ID" value="CAI2360878.1"/>
    <property type="molecule type" value="Genomic_DNA"/>
</dbReference>
<evidence type="ECO:0000313" key="3">
    <source>
        <dbReference type="Proteomes" id="UP001295684"/>
    </source>
</evidence>
<protein>
    <submittedName>
        <fullName evidence="2">Uncharacterized protein</fullName>
    </submittedName>
</protein>
<evidence type="ECO:0000313" key="2">
    <source>
        <dbReference type="EMBL" id="CAI2360878.1"/>
    </source>
</evidence>
<reference evidence="2" key="1">
    <citation type="submission" date="2023-07" db="EMBL/GenBank/DDBJ databases">
        <authorList>
            <consortium name="AG Swart"/>
            <person name="Singh M."/>
            <person name="Singh A."/>
            <person name="Seah K."/>
            <person name="Emmerich C."/>
        </authorList>
    </citation>
    <scope>NUCLEOTIDE SEQUENCE</scope>
    <source>
        <strain evidence="2">DP1</strain>
    </source>
</reference>
<evidence type="ECO:0000256" key="1">
    <source>
        <dbReference type="SAM" id="MobiDB-lite"/>
    </source>
</evidence>
<name>A0AAD1U8Q3_EUPCR</name>
<keyword evidence="3" id="KW-1185">Reference proteome</keyword>